<feature type="domain" description="CN hydrolase" evidence="2">
    <location>
        <begin position="4"/>
        <end position="269"/>
    </location>
</feature>
<dbReference type="InterPro" id="IPR036526">
    <property type="entry name" value="C-N_Hydrolase_sf"/>
</dbReference>
<dbReference type="EMBL" id="QXDA01000003">
    <property type="protein sequence ID" value="RIA31648.1"/>
    <property type="molecule type" value="Genomic_DNA"/>
</dbReference>
<dbReference type="InterPro" id="IPR044149">
    <property type="entry name" value="Nitrilases_CHs"/>
</dbReference>
<dbReference type="AlphaFoldDB" id="A0A397N6J7"/>
<evidence type="ECO:0000259" key="2">
    <source>
        <dbReference type="PROSITE" id="PS50263"/>
    </source>
</evidence>
<dbReference type="GO" id="GO:0000257">
    <property type="term" value="F:nitrilase activity"/>
    <property type="evidence" value="ECO:0007669"/>
    <property type="project" value="TreeGrafter"/>
</dbReference>
<dbReference type="GO" id="GO:0051410">
    <property type="term" value="P:detoxification of nitrogen compound"/>
    <property type="evidence" value="ECO:0007669"/>
    <property type="project" value="TreeGrafter"/>
</dbReference>
<dbReference type="RefSeq" id="WP_119692969.1">
    <property type="nucleotide sequence ID" value="NZ_QXDA01000003.1"/>
</dbReference>
<dbReference type="PROSITE" id="PS50263">
    <property type="entry name" value="CN_HYDROLASE"/>
    <property type="match status" value="1"/>
</dbReference>
<dbReference type="GO" id="GO:0018822">
    <property type="term" value="F:nitrile hydratase activity"/>
    <property type="evidence" value="ECO:0007669"/>
    <property type="project" value="TreeGrafter"/>
</dbReference>
<comment type="caution">
    <text evidence="3">The sequence shown here is derived from an EMBL/GenBank/DDBJ whole genome shotgun (WGS) entry which is preliminary data.</text>
</comment>
<protein>
    <submittedName>
        <fullName evidence="3">Nitrilase</fullName>
    </submittedName>
</protein>
<dbReference type="Proteomes" id="UP000265836">
    <property type="component" value="Unassembled WGS sequence"/>
</dbReference>
<dbReference type="PANTHER" id="PTHR46044:SF1">
    <property type="entry name" value="CN HYDROLASE DOMAIN-CONTAINING PROTEIN"/>
    <property type="match status" value="1"/>
</dbReference>
<evidence type="ECO:0000313" key="4">
    <source>
        <dbReference type="Proteomes" id="UP000265836"/>
    </source>
</evidence>
<dbReference type="InterPro" id="IPR003010">
    <property type="entry name" value="C-N_Hydrolase"/>
</dbReference>
<name>A0A397N6J7_ECTOL</name>
<proteinExistence type="inferred from homology"/>
<evidence type="ECO:0000256" key="1">
    <source>
        <dbReference type="ARBA" id="ARBA00008129"/>
    </source>
</evidence>
<gene>
    <name evidence="3" type="ORF">DFO61_2373</name>
</gene>
<comment type="similarity">
    <text evidence="1">Belongs to the carbon-nitrogen hydrolase superfamily. Nitrilase family.</text>
</comment>
<sequence length="307" mass="32892">MSKSIVAALQIGSLPGGKADTLDQILSYETAIREAGAKLVVMPEALLGGYPKGEGFGTQLGYRLPEGREAFARYYDNAIDVPGAETDALAALSERTGADLVVGVIERSGHSLYCSALFFTPQAGLAAKHRKLMPTGTERLIWAKGDGSTLPVVEGEAGRLGTAICWENYMPLLRTAMYAKGLDIWCAPTVDEREMWFATMRHIACEGRSFVVSACQVQDSPAALGIKVEGWADDRPLINGGSVIVGPLGDVLAGPMTGGRGLLVAEIDTADLVRARYDFDVTGHYARPDVFELVVDERAKPGVRFIQ</sequence>
<organism evidence="3 4">
    <name type="scientific">Ectopseudomonas oleovorans</name>
    <name type="common">Pseudomonas oleovorans</name>
    <dbReference type="NCBI Taxonomy" id="301"/>
    <lineage>
        <taxon>Bacteria</taxon>
        <taxon>Pseudomonadati</taxon>
        <taxon>Pseudomonadota</taxon>
        <taxon>Gammaproteobacteria</taxon>
        <taxon>Pseudomonadales</taxon>
        <taxon>Pseudomonadaceae</taxon>
        <taxon>Ectopseudomonas</taxon>
    </lineage>
</organism>
<dbReference type="SUPFAM" id="SSF56317">
    <property type="entry name" value="Carbon-nitrogen hydrolase"/>
    <property type="match status" value="1"/>
</dbReference>
<dbReference type="CDD" id="cd07564">
    <property type="entry name" value="nitrilases_CHs"/>
    <property type="match status" value="1"/>
</dbReference>
<dbReference type="PANTHER" id="PTHR46044">
    <property type="entry name" value="NITRILASE"/>
    <property type="match status" value="1"/>
</dbReference>
<evidence type="ECO:0000313" key="3">
    <source>
        <dbReference type="EMBL" id="RIA31648.1"/>
    </source>
</evidence>
<dbReference type="Pfam" id="PF00795">
    <property type="entry name" value="CN_hydrolase"/>
    <property type="match status" value="1"/>
</dbReference>
<dbReference type="Gene3D" id="3.60.110.10">
    <property type="entry name" value="Carbon-nitrogen hydrolase"/>
    <property type="match status" value="1"/>
</dbReference>
<reference evidence="3 4" key="1">
    <citation type="submission" date="2018-08" db="EMBL/GenBank/DDBJ databases">
        <title>Genome sequencing of rice bacterial endophytes.</title>
        <authorList>
            <person name="Venturi V."/>
        </authorList>
    </citation>
    <scope>NUCLEOTIDE SEQUENCE [LARGE SCALE GENOMIC DNA]</scope>
    <source>
        <strain evidence="3 4">E1205</strain>
    </source>
</reference>
<accession>A0A397N6J7</accession>